<evidence type="ECO:0000256" key="1">
    <source>
        <dbReference type="SAM" id="MobiDB-lite"/>
    </source>
</evidence>
<dbReference type="Proteomes" id="UP000054279">
    <property type="component" value="Unassembled WGS sequence"/>
</dbReference>
<dbReference type="HOGENOM" id="CLU_2172702_0_0_1"/>
<feature type="region of interest" description="Disordered" evidence="1">
    <location>
        <begin position="1"/>
        <end position="55"/>
    </location>
</feature>
<evidence type="ECO:0000313" key="3">
    <source>
        <dbReference type="Proteomes" id="UP000054279"/>
    </source>
</evidence>
<feature type="compositionally biased region" description="Polar residues" evidence="1">
    <location>
        <begin position="1"/>
        <end position="13"/>
    </location>
</feature>
<sequence length="110" mass="11972">MASSQVYGSQSTGPLLPTHTDKQTRPEESDRTRSSSTSNEVLNEEKIMADSKTQGSSVQNIRISWSLTSKDGFNVNHFSMVSSTTIYHNVCSPSTSSPFDGNSGKRIPIT</sequence>
<dbReference type="AlphaFoldDB" id="A0A0C9VWN3"/>
<accession>A0A0C9VWN3</accession>
<reference evidence="2 3" key="1">
    <citation type="submission" date="2014-06" db="EMBL/GenBank/DDBJ databases">
        <title>Evolutionary Origins and Diversification of the Mycorrhizal Mutualists.</title>
        <authorList>
            <consortium name="DOE Joint Genome Institute"/>
            <consortium name="Mycorrhizal Genomics Consortium"/>
            <person name="Kohler A."/>
            <person name="Kuo A."/>
            <person name="Nagy L.G."/>
            <person name="Floudas D."/>
            <person name="Copeland A."/>
            <person name="Barry K.W."/>
            <person name="Cichocki N."/>
            <person name="Veneault-Fourrey C."/>
            <person name="LaButti K."/>
            <person name="Lindquist E.A."/>
            <person name="Lipzen A."/>
            <person name="Lundell T."/>
            <person name="Morin E."/>
            <person name="Murat C."/>
            <person name="Riley R."/>
            <person name="Ohm R."/>
            <person name="Sun H."/>
            <person name="Tunlid A."/>
            <person name="Henrissat B."/>
            <person name="Grigoriev I.V."/>
            <person name="Hibbett D.S."/>
            <person name="Martin F."/>
        </authorList>
    </citation>
    <scope>NUCLEOTIDE SEQUENCE [LARGE SCALE GENOMIC DNA]</scope>
    <source>
        <strain evidence="2 3">SS14</strain>
    </source>
</reference>
<evidence type="ECO:0000313" key="2">
    <source>
        <dbReference type="EMBL" id="KIJ42766.1"/>
    </source>
</evidence>
<dbReference type="EMBL" id="KN837127">
    <property type="protein sequence ID" value="KIJ42766.1"/>
    <property type="molecule type" value="Genomic_DNA"/>
</dbReference>
<protein>
    <submittedName>
        <fullName evidence="2">Uncharacterized protein</fullName>
    </submittedName>
</protein>
<proteinExistence type="predicted"/>
<keyword evidence="3" id="KW-1185">Reference proteome</keyword>
<name>A0A0C9VWN3_SPHS4</name>
<organism evidence="2 3">
    <name type="scientific">Sphaerobolus stellatus (strain SS14)</name>
    <dbReference type="NCBI Taxonomy" id="990650"/>
    <lineage>
        <taxon>Eukaryota</taxon>
        <taxon>Fungi</taxon>
        <taxon>Dikarya</taxon>
        <taxon>Basidiomycota</taxon>
        <taxon>Agaricomycotina</taxon>
        <taxon>Agaricomycetes</taxon>
        <taxon>Phallomycetidae</taxon>
        <taxon>Geastrales</taxon>
        <taxon>Sphaerobolaceae</taxon>
        <taxon>Sphaerobolus</taxon>
    </lineage>
</organism>
<gene>
    <name evidence="2" type="ORF">M422DRAFT_48049</name>
</gene>
<feature type="compositionally biased region" description="Basic and acidic residues" evidence="1">
    <location>
        <begin position="19"/>
        <end position="33"/>
    </location>
</feature>